<feature type="transmembrane region" description="Helical" evidence="5">
    <location>
        <begin position="27"/>
        <end position="48"/>
    </location>
</feature>
<comment type="caution">
    <text evidence="6">The sequence shown here is derived from an EMBL/GenBank/DDBJ whole genome shotgun (WGS) entry which is preliminary data.</text>
</comment>
<keyword evidence="3 5" id="KW-1133">Transmembrane helix</keyword>
<name>A0ABS2X993_POLSP</name>
<evidence type="ECO:0000256" key="5">
    <source>
        <dbReference type="SAM" id="Phobius"/>
    </source>
</evidence>
<dbReference type="PANTHER" id="PTHR10671">
    <property type="entry name" value="EPITHELIAL MEMBRANE PROTEIN-RELATED"/>
    <property type="match status" value="1"/>
</dbReference>
<keyword evidence="2 5" id="KW-0812">Transmembrane</keyword>
<dbReference type="Pfam" id="PF00822">
    <property type="entry name" value="PMP22_Claudin"/>
    <property type="match status" value="1"/>
</dbReference>
<keyword evidence="7" id="KW-1185">Reference proteome</keyword>
<dbReference type="Proteomes" id="UP001166093">
    <property type="component" value="Unassembled WGS sequence"/>
</dbReference>
<dbReference type="PANTHER" id="PTHR10671:SF85">
    <property type="entry name" value="EPITHELIAL MEMBRANE PROTEIN 1"/>
    <property type="match status" value="1"/>
</dbReference>
<evidence type="ECO:0000256" key="4">
    <source>
        <dbReference type="ARBA" id="ARBA00023136"/>
    </source>
</evidence>
<feature type="transmembrane region" description="Helical" evidence="5">
    <location>
        <begin position="121"/>
        <end position="142"/>
    </location>
</feature>
<feature type="transmembrane region" description="Helical" evidence="5">
    <location>
        <begin position="60"/>
        <end position="83"/>
    </location>
</feature>
<feature type="non-terminal residue" evidence="6">
    <location>
        <position position="1"/>
    </location>
</feature>
<evidence type="ECO:0000256" key="2">
    <source>
        <dbReference type="ARBA" id="ARBA00022692"/>
    </source>
</evidence>
<dbReference type="Gene3D" id="1.20.140.150">
    <property type="match status" value="1"/>
</dbReference>
<feature type="non-terminal residue" evidence="6">
    <location>
        <position position="217"/>
    </location>
</feature>
<evidence type="ECO:0000256" key="3">
    <source>
        <dbReference type="ARBA" id="ARBA00022989"/>
    </source>
</evidence>
<dbReference type="InterPro" id="IPR004031">
    <property type="entry name" value="PMP22/EMP/MP20/Claudin"/>
</dbReference>
<reference evidence="6" key="1">
    <citation type="journal article" date="2021" name="Cell">
        <title>Tracing the genetic footprints of vertebrate landing in non-teleost ray-finned fishes.</title>
        <authorList>
            <person name="Bi X."/>
            <person name="Wang K."/>
            <person name="Yang L."/>
            <person name="Pan H."/>
            <person name="Jiang H."/>
            <person name="Wei Q."/>
            <person name="Fang M."/>
            <person name="Yu H."/>
            <person name="Zhu C."/>
            <person name="Cai Y."/>
            <person name="He Y."/>
            <person name="Gan X."/>
            <person name="Zeng H."/>
            <person name="Yu D."/>
            <person name="Zhu Y."/>
            <person name="Jiang H."/>
            <person name="Qiu Q."/>
            <person name="Yang H."/>
            <person name="Zhang Y.E."/>
            <person name="Wang W."/>
            <person name="Zhu M."/>
            <person name="He S."/>
            <person name="Zhang G."/>
        </authorList>
    </citation>
    <scope>NUCLEOTIDE SEQUENCE</scope>
    <source>
        <strain evidence="6">Pddl_001</strain>
    </source>
</reference>
<feature type="transmembrane region" description="Helical" evidence="5">
    <location>
        <begin position="187"/>
        <end position="212"/>
    </location>
</feature>
<evidence type="ECO:0000313" key="7">
    <source>
        <dbReference type="Proteomes" id="UP001166093"/>
    </source>
</evidence>
<evidence type="ECO:0000256" key="1">
    <source>
        <dbReference type="ARBA" id="ARBA00004141"/>
    </source>
</evidence>
<dbReference type="Pfam" id="PF00335">
    <property type="entry name" value="Tetraspanin"/>
    <property type="match status" value="1"/>
</dbReference>
<accession>A0ABS2X993</accession>
<protein>
    <submittedName>
        <fullName evidence="6">CD9 protein</fullName>
    </submittedName>
</protein>
<feature type="transmembrane region" description="Helical" evidence="5">
    <location>
        <begin position="154"/>
        <end position="175"/>
    </location>
</feature>
<gene>
    <name evidence="6" type="primary">Cd9_1</name>
    <name evidence="6" type="ORF">GTO93_0003770</name>
</gene>
<proteinExistence type="predicted"/>
<sequence length="217" mass="24058">MLGLGLWLRFSSETRGFFDIDLNTQSFIIGVIVLISTGALMLLVAILGHCGLCNESRSTLGTFLVFVGVLCGAEIAAGVLAFVNKDALVQNLSEFYQTIYLQYLNKRDPSQAVTLRIFHNAAIQATSILACIFCFLSLIVFIAQLFTLPKGRRFTFTGVFQLLACLCIMIAASIYTNQFHTSDTSGWYGHSFILAWTAFALTFISTVIYFVLRKKTQ</sequence>
<dbReference type="PRINTS" id="PR00259">
    <property type="entry name" value="TMFOUR"/>
</dbReference>
<dbReference type="EMBL" id="JAAWVQ010004623">
    <property type="protein sequence ID" value="MBN3270760.1"/>
    <property type="molecule type" value="Genomic_DNA"/>
</dbReference>
<evidence type="ECO:0000313" key="6">
    <source>
        <dbReference type="EMBL" id="MBN3270760.1"/>
    </source>
</evidence>
<dbReference type="InterPro" id="IPR050579">
    <property type="entry name" value="PMP-22/EMP/MP20-like"/>
</dbReference>
<organism evidence="6 7">
    <name type="scientific">Polyodon spathula</name>
    <name type="common">North American paddlefish</name>
    <name type="synonym">Squalus spathula</name>
    <dbReference type="NCBI Taxonomy" id="7913"/>
    <lineage>
        <taxon>Eukaryota</taxon>
        <taxon>Metazoa</taxon>
        <taxon>Chordata</taxon>
        <taxon>Craniata</taxon>
        <taxon>Vertebrata</taxon>
        <taxon>Euteleostomi</taxon>
        <taxon>Actinopterygii</taxon>
        <taxon>Chondrostei</taxon>
        <taxon>Acipenseriformes</taxon>
        <taxon>Polyodontidae</taxon>
        <taxon>Polyodon</taxon>
    </lineage>
</organism>
<comment type="subcellular location">
    <subcellularLocation>
        <location evidence="1">Membrane</location>
        <topology evidence="1">Multi-pass membrane protein</topology>
    </subcellularLocation>
</comment>
<keyword evidence="4 5" id="KW-0472">Membrane</keyword>
<dbReference type="InterPro" id="IPR018499">
    <property type="entry name" value="Tetraspanin/Peripherin"/>
</dbReference>